<feature type="compositionally biased region" description="Low complexity" evidence="2">
    <location>
        <begin position="517"/>
        <end position="532"/>
    </location>
</feature>
<reference evidence="3" key="1">
    <citation type="submission" date="2020-03" db="EMBL/GenBank/DDBJ databases">
        <title>FDA dAtabase for Regulatory Grade micrObial Sequences (FDA-ARGOS): Supporting development and validation of Infectious Disease Dx tests.</title>
        <authorList>
            <person name="Campos J."/>
            <person name="Goldberg B."/>
            <person name="Tallon L."/>
            <person name="Sadzewicz L."/>
            <person name="Vavikolanu K."/>
            <person name="Mehta A."/>
            <person name="Aluvathingal J."/>
            <person name="Nadendla S."/>
            <person name="Nandy P."/>
            <person name="Geyer C."/>
            <person name="Yan Y."/>
            <person name="Sichtig H."/>
        </authorList>
    </citation>
    <scope>NUCLEOTIDE SEQUENCE [LARGE SCALE GENOMIC DNA]</scope>
    <source>
        <strain evidence="3">FDAARGOS_652</strain>
    </source>
</reference>
<evidence type="ECO:0000313" key="4">
    <source>
        <dbReference type="Proteomes" id="UP000590412"/>
    </source>
</evidence>
<accession>A0A8X7NNL4</accession>
<comment type="caution">
    <text evidence="3">The sequence shown here is derived from an EMBL/GenBank/DDBJ whole genome shotgun (WGS) entry which is preliminary data.</text>
</comment>
<evidence type="ECO:0000313" key="3">
    <source>
        <dbReference type="EMBL" id="KAF6058480.1"/>
    </source>
</evidence>
<dbReference type="EMBL" id="JABWAB010000001">
    <property type="protein sequence ID" value="KAF6058480.1"/>
    <property type="molecule type" value="Genomic_DNA"/>
</dbReference>
<sequence length="673" mass="73821">MTTSKDPNVIGAHYKVDGEVHTRVPRLRRNHRGVHREIADRLQDRANRTNVHAVDHDFSQLSINEGVGNVNGAASLSNFYPSLMTSNGTSSNNSSFHARNATAHESFHHSLCQVNSFNEYGVTGRDFSSMTYQQSTIRDSVSDNGRQTPRGTPPVAQVQAQAQAQAKTLALAPLPTQGGSIGQFGVSPAYLQQMIQQICSALDMSFSDANMSKIIDKISNLKTSQSVSFQTQTWQNERNNLQKKIASLQESISDKNNVIKALNLDVQDLKQVESQQVGKIELLEAQLKESSLNAAKTISELLECKSAFESFESESNGKFEKQEDKIVQLETSVDTLQKENHELSENLDNCKLQVLNLTNENQTLSTNLQSLDQSHSDEKSQLEKKLRHLKKQVVEKDSKLESLVNQIATTKTKCNRKITTLENEHGTLVDSLSVEIQILRRIINKYFEAGKGEEDGGNGNYPAGLKSLNGLPPPTRSKSLSIPKNDNNNKNSDNDARDNNNNVLPPPSTKDLDPINSASTAPHAPTALPSPSSTTTLYLHQLYETRYLQALKHQKDLSDSNTIYNSTVANLLSIHLHYLTKFLTFGGSRGASGSIGSIGSIGPIGSGSGSGSGSGPGGSEPRLAYFKLLIKEYQTRKLLNGGDLSLMRKIVEVNGGLMAEAYKRVSELDKYVL</sequence>
<evidence type="ECO:0000256" key="1">
    <source>
        <dbReference type="SAM" id="Coils"/>
    </source>
</evidence>
<proteinExistence type="predicted"/>
<organism evidence="3 4">
    <name type="scientific">Candida parapsilosis</name>
    <name type="common">Yeast</name>
    <dbReference type="NCBI Taxonomy" id="5480"/>
    <lineage>
        <taxon>Eukaryota</taxon>
        <taxon>Fungi</taxon>
        <taxon>Dikarya</taxon>
        <taxon>Ascomycota</taxon>
        <taxon>Saccharomycotina</taxon>
        <taxon>Pichiomycetes</taxon>
        <taxon>Debaryomycetaceae</taxon>
        <taxon>Candida/Lodderomyces clade</taxon>
        <taxon>Candida</taxon>
    </lineage>
</organism>
<keyword evidence="1" id="KW-0175">Coiled coil</keyword>
<name>A0A8X7NNL4_CANPA</name>
<dbReference type="Proteomes" id="UP000590412">
    <property type="component" value="Unassembled WGS sequence"/>
</dbReference>
<protein>
    <submittedName>
        <fullName evidence="3">Uncharacterized protein</fullName>
    </submittedName>
</protein>
<feature type="region of interest" description="Disordered" evidence="2">
    <location>
        <begin position="450"/>
        <end position="532"/>
    </location>
</feature>
<feature type="coiled-coil region" evidence="1">
    <location>
        <begin position="231"/>
        <end position="406"/>
    </location>
</feature>
<dbReference type="AlphaFoldDB" id="A0A8X7NNL4"/>
<gene>
    <name evidence="3" type="ORF">FOB60_000062</name>
</gene>
<evidence type="ECO:0000256" key="2">
    <source>
        <dbReference type="SAM" id="MobiDB-lite"/>
    </source>
</evidence>